<dbReference type="InterPro" id="IPR050487">
    <property type="entry name" value="FtsQ_DivIB"/>
</dbReference>
<sequence>MRSGRARRRSDAGVRSAHRTRGAGDTEARAGRRTGPVRSVRGRSVRARSRRDRQRRARRTPRTLLRDLLRPRGLAILLLAALTITAVLWYSPLLSVRSVEVVGVRELAEQDVLDAAGVTLGTPMLRLDTETVHGRIAELPRVAQVTVGRSWPSTAVLNVVEREPVVLLRDSDGLWLTDRTGLAYATVDEPPAGLPELKVSSPGPEDPATLAAVRVVDSLPDEVRSEVRSVSADSVHDIRLALSLGREVRWGEALDSERKGRVLAALLTQEGAVYDVASPDLPTIS</sequence>
<evidence type="ECO:0000256" key="1">
    <source>
        <dbReference type="ARBA" id="ARBA00004370"/>
    </source>
</evidence>
<evidence type="ECO:0000256" key="4">
    <source>
        <dbReference type="ARBA" id="ARBA00022692"/>
    </source>
</evidence>
<keyword evidence="3 10" id="KW-0132">Cell division</keyword>
<keyword evidence="5 9" id="KW-1133">Transmembrane helix</keyword>
<keyword evidence="2" id="KW-1003">Cell membrane</keyword>
<feature type="region of interest" description="Disordered" evidence="8">
    <location>
        <begin position="1"/>
        <end position="59"/>
    </location>
</feature>
<dbReference type="Pfam" id="PF08478">
    <property type="entry name" value="POTRA_1"/>
    <property type="match status" value="1"/>
</dbReference>
<evidence type="ECO:0000256" key="2">
    <source>
        <dbReference type="ARBA" id="ARBA00022475"/>
    </source>
</evidence>
<dbReference type="PROSITE" id="PS51779">
    <property type="entry name" value="POTRA"/>
    <property type="match status" value="1"/>
</dbReference>
<evidence type="ECO:0000256" key="3">
    <source>
        <dbReference type="ARBA" id="ARBA00022618"/>
    </source>
</evidence>
<keyword evidence="11" id="KW-1185">Reference proteome</keyword>
<dbReference type="EMBL" id="CP022521">
    <property type="protein sequence ID" value="ASO19450.1"/>
    <property type="molecule type" value="Genomic_DNA"/>
</dbReference>
<dbReference type="PANTHER" id="PTHR37820">
    <property type="entry name" value="CELL DIVISION PROTEIN DIVIB"/>
    <property type="match status" value="1"/>
</dbReference>
<evidence type="ECO:0000256" key="5">
    <source>
        <dbReference type="ARBA" id="ARBA00022989"/>
    </source>
</evidence>
<feature type="compositionally biased region" description="Basic residues" evidence="8">
    <location>
        <begin position="40"/>
        <end position="59"/>
    </location>
</feature>
<dbReference type="AlphaFoldDB" id="A0A221W140"/>
<evidence type="ECO:0000256" key="6">
    <source>
        <dbReference type="ARBA" id="ARBA00023136"/>
    </source>
</evidence>
<accession>A0A221W140</accession>
<organism evidence="10 11">
    <name type="scientific">Actinoalloteichus hoggarensis</name>
    <dbReference type="NCBI Taxonomy" id="1470176"/>
    <lineage>
        <taxon>Bacteria</taxon>
        <taxon>Bacillati</taxon>
        <taxon>Actinomycetota</taxon>
        <taxon>Actinomycetes</taxon>
        <taxon>Pseudonocardiales</taxon>
        <taxon>Pseudonocardiaceae</taxon>
        <taxon>Actinoalloteichus</taxon>
    </lineage>
</organism>
<comment type="subcellular location">
    <subcellularLocation>
        <location evidence="1">Membrane</location>
    </subcellularLocation>
</comment>
<dbReference type="GO" id="GO:0051301">
    <property type="term" value="P:cell division"/>
    <property type="evidence" value="ECO:0007669"/>
    <property type="project" value="UniProtKB-KW"/>
</dbReference>
<name>A0A221W140_9PSEU</name>
<dbReference type="InterPro" id="IPR005548">
    <property type="entry name" value="Cell_div_FtsQ/DivIB_C"/>
</dbReference>
<gene>
    <name evidence="10" type="primary">ftsQ</name>
    <name evidence="10" type="ORF">AHOG_09030</name>
</gene>
<evidence type="ECO:0000313" key="10">
    <source>
        <dbReference type="EMBL" id="ASO19450.1"/>
    </source>
</evidence>
<dbReference type="InterPro" id="IPR034746">
    <property type="entry name" value="POTRA"/>
</dbReference>
<keyword evidence="4 9" id="KW-0812">Transmembrane</keyword>
<dbReference type="PANTHER" id="PTHR37820:SF1">
    <property type="entry name" value="CELL DIVISION PROTEIN FTSQ"/>
    <property type="match status" value="1"/>
</dbReference>
<dbReference type="KEGG" id="ahg:AHOG_09030"/>
<keyword evidence="7" id="KW-0131">Cell cycle</keyword>
<protein>
    <submittedName>
        <fullName evidence="10">Cell division protein FtsQ</fullName>
    </submittedName>
</protein>
<feature type="transmembrane region" description="Helical" evidence="9">
    <location>
        <begin position="74"/>
        <end position="91"/>
    </location>
</feature>
<evidence type="ECO:0000256" key="8">
    <source>
        <dbReference type="SAM" id="MobiDB-lite"/>
    </source>
</evidence>
<dbReference type="Pfam" id="PF03799">
    <property type="entry name" value="FtsQ_DivIB_C"/>
    <property type="match status" value="1"/>
</dbReference>
<dbReference type="GO" id="GO:0005886">
    <property type="term" value="C:plasma membrane"/>
    <property type="evidence" value="ECO:0007669"/>
    <property type="project" value="TreeGrafter"/>
</dbReference>
<proteinExistence type="predicted"/>
<evidence type="ECO:0000256" key="7">
    <source>
        <dbReference type="ARBA" id="ARBA00023306"/>
    </source>
</evidence>
<evidence type="ECO:0000256" key="9">
    <source>
        <dbReference type="SAM" id="Phobius"/>
    </source>
</evidence>
<reference evidence="10 11" key="1">
    <citation type="submission" date="2017-07" db="EMBL/GenBank/DDBJ databases">
        <title>Complete genome sequence of Actinoalloteichus hoggarensis DSM 45943, type strain of Actinoalloteichus hoggarensis.</title>
        <authorList>
            <person name="Ruckert C."/>
            <person name="Nouioui I."/>
            <person name="Willmese J."/>
            <person name="van Wezel G."/>
            <person name="Klenk H.-P."/>
            <person name="Kalinowski J."/>
            <person name="Zotchev S.B."/>
        </authorList>
    </citation>
    <scope>NUCLEOTIDE SEQUENCE [LARGE SCALE GENOMIC DNA]</scope>
    <source>
        <strain evidence="10 11">DSM 45943</strain>
    </source>
</reference>
<keyword evidence="6 9" id="KW-0472">Membrane</keyword>
<dbReference type="RefSeq" id="WP_169725831.1">
    <property type="nucleotide sequence ID" value="NZ_CP022521.1"/>
</dbReference>
<dbReference type="InterPro" id="IPR013685">
    <property type="entry name" value="POTRA_FtsQ_type"/>
</dbReference>
<dbReference type="Gene3D" id="3.10.20.310">
    <property type="entry name" value="membrane protein fhac"/>
    <property type="match status" value="1"/>
</dbReference>
<dbReference type="Proteomes" id="UP000204221">
    <property type="component" value="Chromosome"/>
</dbReference>
<evidence type="ECO:0000313" key="11">
    <source>
        <dbReference type="Proteomes" id="UP000204221"/>
    </source>
</evidence>